<accession>A0AAE1HNS1</accession>
<reference evidence="3" key="1">
    <citation type="submission" date="2021-07" db="EMBL/GenBank/DDBJ databases">
        <authorList>
            <person name="Catto M.A."/>
            <person name="Jacobson A."/>
            <person name="Kennedy G."/>
            <person name="Labadie P."/>
            <person name="Hunt B.G."/>
            <person name="Srinivasan R."/>
        </authorList>
    </citation>
    <scope>NUCLEOTIDE SEQUENCE</scope>
    <source>
        <strain evidence="3">PL_HMW_Pooled</strain>
        <tissue evidence="3">Head</tissue>
    </source>
</reference>
<evidence type="ECO:0000256" key="1">
    <source>
        <dbReference type="SAM" id="MobiDB-lite"/>
    </source>
</evidence>
<dbReference type="Proteomes" id="UP001219518">
    <property type="component" value="Unassembled WGS sequence"/>
</dbReference>
<name>A0AAE1HNS1_9NEOP</name>
<keyword evidence="2" id="KW-0472">Membrane</keyword>
<evidence type="ECO:0000256" key="2">
    <source>
        <dbReference type="SAM" id="Phobius"/>
    </source>
</evidence>
<comment type="caution">
    <text evidence="3">The sequence shown here is derived from an EMBL/GenBank/DDBJ whole genome shotgun (WGS) entry which is preliminary data.</text>
</comment>
<evidence type="ECO:0000313" key="4">
    <source>
        <dbReference type="Proteomes" id="UP001219518"/>
    </source>
</evidence>
<feature type="compositionally biased region" description="Low complexity" evidence="1">
    <location>
        <begin position="357"/>
        <end position="367"/>
    </location>
</feature>
<gene>
    <name evidence="3" type="ORF">KUF71_012879</name>
</gene>
<dbReference type="AlphaFoldDB" id="A0AAE1HNS1"/>
<keyword evidence="2" id="KW-0812">Transmembrane</keyword>
<sequence length="600" mass="64296">MKRVPSATAAAASSSSSGADQRSARGTGAARACRWRRYQPAATPAAYGEARASADTYTCMWIGVAAMWPTLVHQRCWQRCASSSTRVPHSGPEPSAGSPSARKAMAAAYAGFRTPGGPGVARVAGAWAWAAWGGGMERWVPISLAVFLGLAAVIVVVFTAIYSNDVKAERPRGPRLRVFLVPPPARPSRPSNWTAPPSVPPLVPPPAGNASLLSLSLSNLAGVFPVDSSFPELFLLRPEDRLLGRQDAAAAAPDAVMDVPGGHAGASRPRPAGGESVGPGPGIHKIVRGDRRMTFGDEEAPVYTIPRPAATVASPPGSAVRLASPTSPPPARPRMSSPSRPSPPRMTRGPAGTGKSAAPAAPAAPAPAETSLDVDLCVSEGGAPLFVREEDTRALLEDTLRQVKPAESAVMRKAMKALMEAYERHMQMEEAPSTRPTSGCLLPRTSRTTPRPPAPSRTPRPRRPWWDLDDILDRRLPVPTPPGAGSWPRRPSIDYPADYDNDYNHLDDGLGPRRVAWPLRPSFRRMKLKSPISKVFTKSRFCWPRFKLLVEAKLKLKFDFKSSQNEPGYEGSIVLGLRGHVVKAVKDTYCHIKCPIAVIC</sequence>
<organism evidence="3 4">
    <name type="scientific">Frankliniella fusca</name>
    <dbReference type="NCBI Taxonomy" id="407009"/>
    <lineage>
        <taxon>Eukaryota</taxon>
        <taxon>Metazoa</taxon>
        <taxon>Ecdysozoa</taxon>
        <taxon>Arthropoda</taxon>
        <taxon>Hexapoda</taxon>
        <taxon>Insecta</taxon>
        <taxon>Pterygota</taxon>
        <taxon>Neoptera</taxon>
        <taxon>Paraneoptera</taxon>
        <taxon>Thysanoptera</taxon>
        <taxon>Terebrantia</taxon>
        <taxon>Thripoidea</taxon>
        <taxon>Thripidae</taxon>
        <taxon>Frankliniella</taxon>
    </lineage>
</organism>
<feature type="region of interest" description="Disordered" evidence="1">
    <location>
        <begin position="306"/>
        <end position="367"/>
    </location>
</feature>
<keyword evidence="4" id="KW-1185">Reference proteome</keyword>
<keyword evidence="2" id="KW-1133">Transmembrane helix</keyword>
<evidence type="ECO:0000313" key="3">
    <source>
        <dbReference type="EMBL" id="KAK3924745.1"/>
    </source>
</evidence>
<feature type="compositionally biased region" description="Low complexity" evidence="1">
    <location>
        <begin position="1"/>
        <end position="21"/>
    </location>
</feature>
<feature type="region of interest" description="Disordered" evidence="1">
    <location>
        <begin position="254"/>
        <end position="292"/>
    </location>
</feature>
<feature type="region of interest" description="Disordered" evidence="1">
    <location>
        <begin position="1"/>
        <end position="31"/>
    </location>
</feature>
<feature type="region of interest" description="Disordered" evidence="1">
    <location>
        <begin position="428"/>
        <end position="463"/>
    </location>
</feature>
<proteinExistence type="predicted"/>
<dbReference type="EMBL" id="JAHWGI010001197">
    <property type="protein sequence ID" value="KAK3924745.1"/>
    <property type="molecule type" value="Genomic_DNA"/>
</dbReference>
<feature type="transmembrane region" description="Helical" evidence="2">
    <location>
        <begin position="139"/>
        <end position="162"/>
    </location>
</feature>
<reference evidence="3" key="2">
    <citation type="journal article" date="2023" name="BMC Genomics">
        <title>Pest status, molecular evolution, and epigenetic factors derived from the genome assembly of Frankliniella fusca, a thysanopteran phytovirus vector.</title>
        <authorList>
            <person name="Catto M.A."/>
            <person name="Labadie P.E."/>
            <person name="Jacobson A.L."/>
            <person name="Kennedy G.G."/>
            <person name="Srinivasan R."/>
            <person name="Hunt B.G."/>
        </authorList>
    </citation>
    <scope>NUCLEOTIDE SEQUENCE</scope>
    <source>
        <strain evidence="3">PL_HMW_Pooled</strain>
    </source>
</reference>
<protein>
    <submittedName>
        <fullName evidence="3">S-adenosylmethionine synthase</fullName>
    </submittedName>
</protein>